<protein>
    <submittedName>
        <fullName evidence="2">Uncharacterized protein</fullName>
    </submittedName>
</protein>
<keyword evidence="3" id="KW-1185">Reference proteome</keyword>
<feature type="region of interest" description="Disordered" evidence="1">
    <location>
        <begin position="21"/>
        <end position="77"/>
    </location>
</feature>
<dbReference type="Proteomes" id="UP000233837">
    <property type="component" value="Unassembled WGS sequence"/>
</dbReference>
<dbReference type="AlphaFoldDB" id="A0A2I0WYU0"/>
<gene>
    <name evidence="2" type="ORF">MA16_Dca009242</name>
</gene>
<organism evidence="2 3">
    <name type="scientific">Dendrobium catenatum</name>
    <dbReference type="NCBI Taxonomy" id="906689"/>
    <lineage>
        <taxon>Eukaryota</taxon>
        <taxon>Viridiplantae</taxon>
        <taxon>Streptophyta</taxon>
        <taxon>Embryophyta</taxon>
        <taxon>Tracheophyta</taxon>
        <taxon>Spermatophyta</taxon>
        <taxon>Magnoliopsida</taxon>
        <taxon>Liliopsida</taxon>
        <taxon>Asparagales</taxon>
        <taxon>Orchidaceae</taxon>
        <taxon>Epidendroideae</taxon>
        <taxon>Malaxideae</taxon>
        <taxon>Dendrobiinae</taxon>
        <taxon>Dendrobium</taxon>
    </lineage>
</organism>
<evidence type="ECO:0000256" key="1">
    <source>
        <dbReference type="SAM" id="MobiDB-lite"/>
    </source>
</evidence>
<evidence type="ECO:0000313" key="3">
    <source>
        <dbReference type="Proteomes" id="UP000233837"/>
    </source>
</evidence>
<evidence type="ECO:0000313" key="2">
    <source>
        <dbReference type="EMBL" id="PKU80831.1"/>
    </source>
</evidence>
<reference evidence="2 3" key="1">
    <citation type="journal article" date="2016" name="Sci. Rep.">
        <title>The Dendrobium catenatum Lindl. genome sequence provides insights into polysaccharide synthase, floral development and adaptive evolution.</title>
        <authorList>
            <person name="Zhang G.Q."/>
            <person name="Xu Q."/>
            <person name="Bian C."/>
            <person name="Tsai W.C."/>
            <person name="Yeh C.M."/>
            <person name="Liu K.W."/>
            <person name="Yoshida K."/>
            <person name="Zhang L.S."/>
            <person name="Chang S.B."/>
            <person name="Chen F."/>
            <person name="Shi Y."/>
            <person name="Su Y.Y."/>
            <person name="Zhang Y.Q."/>
            <person name="Chen L.J."/>
            <person name="Yin Y."/>
            <person name="Lin M."/>
            <person name="Huang H."/>
            <person name="Deng H."/>
            <person name="Wang Z.W."/>
            <person name="Zhu S.L."/>
            <person name="Zhao X."/>
            <person name="Deng C."/>
            <person name="Niu S.C."/>
            <person name="Huang J."/>
            <person name="Wang M."/>
            <person name="Liu G.H."/>
            <person name="Yang H.J."/>
            <person name="Xiao X.J."/>
            <person name="Hsiao Y.Y."/>
            <person name="Wu W.L."/>
            <person name="Chen Y.Y."/>
            <person name="Mitsuda N."/>
            <person name="Ohme-Takagi M."/>
            <person name="Luo Y.B."/>
            <person name="Van de Peer Y."/>
            <person name="Liu Z.J."/>
        </authorList>
    </citation>
    <scope>NUCLEOTIDE SEQUENCE [LARGE SCALE GENOMIC DNA]</scope>
    <source>
        <tissue evidence="2">The whole plant</tissue>
    </source>
</reference>
<proteinExistence type="predicted"/>
<accession>A0A2I0WYU0</accession>
<reference evidence="2 3" key="2">
    <citation type="journal article" date="2017" name="Nature">
        <title>The Apostasia genome and the evolution of orchids.</title>
        <authorList>
            <person name="Zhang G.Q."/>
            <person name="Liu K.W."/>
            <person name="Li Z."/>
            <person name="Lohaus R."/>
            <person name="Hsiao Y.Y."/>
            <person name="Niu S.C."/>
            <person name="Wang J.Y."/>
            <person name="Lin Y.C."/>
            <person name="Xu Q."/>
            <person name="Chen L.J."/>
            <person name="Yoshida K."/>
            <person name="Fujiwara S."/>
            <person name="Wang Z.W."/>
            <person name="Zhang Y.Q."/>
            <person name="Mitsuda N."/>
            <person name="Wang M."/>
            <person name="Liu G.H."/>
            <person name="Pecoraro L."/>
            <person name="Huang H.X."/>
            <person name="Xiao X.J."/>
            <person name="Lin M."/>
            <person name="Wu X.Y."/>
            <person name="Wu W.L."/>
            <person name="Chen Y.Y."/>
            <person name="Chang S.B."/>
            <person name="Sakamoto S."/>
            <person name="Ohme-Takagi M."/>
            <person name="Yagi M."/>
            <person name="Zeng S.J."/>
            <person name="Shen C.Y."/>
            <person name="Yeh C.M."/>
            <person name="Luo Y.B."/>
            <person name="Tsai W.C."/>
            <person name="Van de Peer Y."/>
            <person name="Liu Z.J."/>
        </authorList>
    </citation>
    <scope>NUCLEOTIDE SEQUENCE [LARGE SCALE GENOMIC DNA]</scope>
    <source>
        <tissue evidence="2">The whole plant</tissue>
    </source>
</reference>
<sequence>MERLPLRKSQGMSFSIRKLHEVMESRSPSDVGTGGRPKVRLSGTPRAFTGVRSNRSKERPGKLREDAGRSKELWGMI</sequence>
<dbReference type="EMBL" id="KZ502309">
    <property type="protein sequence ID" value="PKU80831.1"/>
    <property type="molecule type" value="Genomic_DNA"/>
</dbReference>
<feature type="compositionally biased region" description="Basic and acidic residues" evidence="1">
    <location>
        <begin position="55"/>
        <end position="77"/>
    </location>
</feature>
<name>A0A2I0WYU0_9ASPA</name>